<sequence>MRIYFCPECGGYSLGPATSCDECQTDLPEDSWAEITEEELQQLEYVEDFDLPHGISTWEYDVVRLKTDTEEGGLRYTTSLLKRMGDKGWELVNITPLGDENGPRYGIFKRIWDQGHGDEDDS</sequence>
<protein>
    <recommendedName>
        <fullName evidence="2">DUF4177 domain-containing protein</fullName>
    </recommendedName>
</protein>
<dbReference type="AlphaFoldDB" id="A0A381S043"/>
<accession>A0A381S043</accession>
<reference evidence="1" key="1">
    <citation type="submission" date="2018-05" db="EMBL/GenBank/DDBJ databases">
        <authorList>
            <person name="Lanie J.A."/>
            <person name="Ng W.-L."/>
            <person name="Kazmierczak K.M."/>
            <person name="Andrzejewski T.M."/>
            <person name="Davidsen T.M."/>
            <person name="Wayne K.J."/>
            <person name="Tettelin H."/>
            <person name="Glass J.I."/>
            <person name="Rusch D."/>
            <person name="Podicherti R."/>
            <person name="Tsui H.-C.T."/>
            <person name="Winkler M.E."/>
        </authorList>
    </citation>
    <scope>NUCLEOTIDE SEQUENCE</scope>
</reference>
<organism evidence="1">
    <name type="scientific">marine metagenome</name>
    <dbReference type="NCBI Taxonomy" id="408172"/>
    <lineage>
        <taxon>unclassified sequences</taxon>
        <taxon>metagenomes</taxon>
        <taxon>ecological metagenomes</taxon>
    </lineage>
</organism>
<proteinExistence type="predicted"/>
<gene>
    <name evidence="1" type="ORF">METZ01_LOCUS50340</name>
</gene>
<evidence type="ECO:0008006" key="2">
    <source>
        <dbReference type="Google" id="ProtNLM"/>
    </source>
</evidence>
<evidence type="ECO:0000313" key="1">
    <source>
        <dbReference type="EMBL" id="SUZ97486.1"/>
    </source>
</evidence>
<dbReference type="EMBL" id="UINC01002514">
    <property type="protein sequence ID" value="SUZ97486.1"/>
    <property type="molecule type" value="Genomic_DNA"/>
</dbReference>
<name>A0A381S043_9ZZZZ</name>